<comment type="catalytic activity">
    <reaction evidence="6">
        <text>a 2,3-saturated acyl-CoA + A = a 2,3-dehydroacyl-CoA + AH2</text>
        <dbReference type="Rhea" id="RHEA:48608"/>
        <dbReference type="ChEBI" id="CHEBI:13193"/>
        <dbReference type="ChEBI" id="CHEBI:17499"/>
        <dbReference type="ChEBI" id="CHEBI:60015"/>
        <dbReference type="ChEBI" id="CHEBI:65111"/>
    </reaction>
</comment>
<accession>D6ZEP8</accession>
<evidence type="ECO:0000259" key="10">
    <source>
        <dbReference type="Pfam" id="PF02771"/>
    </source>
</evidence>
<dbReference type="GO" id="GO:0050660">
    <property type="term" value="F:flavin adenine dinucleotide binding"/>
    <property type="evidence" value="ECO:0007669"/>
    <property type="project" value="InterPro"/>
</dbReference>
<dbReference type="InterPro" id="IPR006091">
    <property type="entry name" value="Acyl-CoA_Oxase/DH_mid-dom"/>
</dbReference>
<name>D6ZEP8_SEGRD</name>
<sequence length="380" mass="42070">MRRTLFEEEHDLFRESFRSFLRQHAVPKRDEWLARGIVDRDFWSAMGQNGFLGIAIPTEHGGGGVEDFRFNMVLVEEPLRLWLSGIGITYQEDMTLPYLLKYGSEEQKARWLPQVASGERILAVAMTEPCAGSDLQSMQTTALPKGDDWLLNGSKIFISNGVNADLVVVAAQTEPGSGAKGITLFAVERGMAGFERGRKLEKIGRRAQDTAELFFDDVLVPAENVIGEVGKGFSYLMESLPQERLAIAVAAAAEIDAAIELASDYARERKAFGKPIAKFQNTRFLLADLAAQQAAVRALVDRCAQERLRGELTANDAAAVKLYATERQLHIVDRCLQVHGGYGYMLEYPIAQLYTDARVQTIYGGTSEVMKEIVARSLGI</sequence>
<evidence type="ECO:0000256" key="6">
    <source>
        <dbReference type="ARBA" id="ARBA00052546"/>
    </source>
</evidence>
<dbReference type="InterPro" id="IPR009075">
    <property type="entry name" value="AcylCo_DH/oxidase_C"/>
</dbReference>
<dbReference type="Gene3D" id="1.20.140.10">
    <property type="entry name" value="Butyryl-CoA Dehydrogenase, subunit A, domain 3"/>
    <property type="match status" value="1"/>
</dbReference>
<dbReference type="SUPFAM" id="SSF47203">
    <property type="entry name" value="Acyl-CoA dehydrogenase C-terminal domain-like"/>
    <property type="match status" value="1"/>
</dbReference>
<dbReference type="Pfam" id="PF02770">
    <property type="entry name" value="Acyl-CoA_dh_M"/>
    <property type="match status" value="1"/>
</dbReference>
<dbReference type="Gene3D" id="2.40.110.10">
    <property type="entry name" value="Butyryl-CoA Dehydrogenase, subunit A, domain 2"/>
    <property type="match status" value="1"/>
</dbReference>
<reference evidence="11 12" key="1">
    <citation type="journal article" date="2010" name="Stand. Genomic Sci.">
        <title>Complete genome sequence of Segniliparus rotundus type strain (CDC 1076).</title>
        <authorList>
            <person name="Sikorski J."/>
            <person name="Lapidus A."/>
            <person name="Copeland A."/>
            <person name="Misra M."/>
            <person name="Glavina Del Rio T."/>
            <person name="Nolan M."/>
            <person name="Lucas S."/>
            <person name="Chen F."/>
            <person name="Tice H."/>
            <person name="Cheng J.F."/>
            <person name="Jando M."/>
            <person name="Schneider S."/>
            <person name="Bruce D."/>
            <person name="Goodwin L."/>
            <person name="Pitluck S."/>
            <person name="Liolios K."/>
            <person name="Mikhailova N."/>
            <person name="Pati A."/>
            <person name="Ivanova N."/>
            <person name="Mavromatis K."/>
            <person name="Chen A."/>
            <person name="Palaniappan K."/>
            <person name="Chertkov O."/>
            <person name="Land M."/>
            <person name="Hauser L."/>
            <person name="Chang Y.J."/>
            <person name="Jeffries C.D."/>
            <person name="Brettin T."/>
            <person name="Detter J.C."/>
            <person name="Han C."/>
            <person name="Rohde M."/>
            <person name="Goker M."/>
            <person name="Bristow J."/>
            <person name="Eisen J.A."/>
            <person name="Markowitz V."/>
            <person name="Hugenholtz P."/>
            <person name="Kyrpides N.C."/>
            <person name="Klenk H.P."/>
        </authorList>
    </citation>
    <scope>NUCLEOTIDE SEQUENCE [LARGE SCALE GENOMIC DNA]</scope>
    <source>
        <strain evidence="12">ATCC BAA-972 / CDC 1076 / CIP 108378 / DSM 44985 / JCM 13578</strain>
    </source>
</reference>
<dbReference type="FunFam" id="2.40.110.10:FF:000002">
    <property type="entry name" value="Acyl-CoA dehydrogenase fadE12"/>
    <property type="match status" value="1"/>
</dbReference>
<gene>
    <name evidence="11" type="ordered locus">Srot_0949</name>
</gene>
<evidence type="ECO:0000256" key="7">
    <source>
        <dbReference type="RuleBase" id="RU362125"/>
    </source>
</evidence>
<dbReference type="STRING" id="640132.Srot_0949"/>
<organism evidence="11 12">
    <name type="scientific">Segniliparus rotundus (strain ATCC BAA-972 / CDC 1076 / CIP 108378 / DSM 44985 / JCM 13578)</name>
    <dbReference type="NCBI Taxonomy" id="640132"/>
    <lineage>
        <taxon>Bacteria</taxon>
        <taxon>Bacillati</taxon>
        <taxon>Actinomycetota</taxon>
        <taxon>Actinomycetes</taxon>
        <taxon>Mycobacteriales</taxon>
        <taxon>Segniliparaceae</taxon>
        <taxon>Segniliparus</taxon>
    </lineage>
</organism>
<evidence type="ECO:0000256" key="5">
    <source>
        <dbReference type="ARBA" id="ARBA00023002"/>
    </source>
</evidence>
<feature type="domain" description="Acyl-CoA dehydrogenase/oxidase C-terminal" evidence="8">
    <location>
        <begin position="230"/>
        <end position="378"/>
    </location>
</feature>
<dbReference type="GO" id="GO:0003995">
    <property type="term" value="F:acyl-CoA dehydrogenase activity"/>
    <property type="evidence" value="ECO:0007669"/>
    <property type="project" value="InterPro"/>
</dbReference>
<keyword evidence="3 7" id="KW-0285">Flavoprotein</keyword>
<dbReference type="PANTHER" id="PTHR43884:SF12">
    <property type="entry name" value="ISOVALERYL-COA DEHYDROGENASE, MITOCHONDRIAL-RELATED"/>
    <property type="match status" value="1"/>
</dbReference>
<dbReference type="InterPro" id="IPR036250">
    <property type="entry name" value="AcylCo_DH-like_C"/>
</dbReference>
<evidence type="ECO:0000259" key="8">
    <source>
        <dbReference type="Pfam" id="PF00441"/>
    </source>
</evidence>
<keyword evidence="4 7" id="KW-0274">FAD</keyword>
<evidence type="ECO:0000256" key="2">
    <source>
        <dbReference type="ARBA" id="ARBA00009347"/>
    </source>
</evidence>
<keyword evidence="12" id="KW-1185">Reference proteome</keyword>
<evidence type="ECO:0000256" key="3">
    <source>
        <dbReference type="ARBA" id="ARBA00022630"/>
    </source>
</evidence>
<dbReference type="SUPFAM" id="SSF56645">
    <property type="entry name" value="Acyl-CoA dehydrogenase NM domain-like"/>
    <property type="match status" value="1"/>
</dbReference>
<protein>
    <submittedName>
        <fullName evidence="11">Acyl-CoA dehydrogenase domain protein</fullName>
    </submittedName>
</protein>
<dbReference type="KEGG" id="srt:Srot_0949"/>
<dbReference type="Pfam" id="PF02771">
    <property type="entry name" value="Acyl-CoA_dh_N"/>
    <property type="match status" value="1"/>
</dbReference>
<dbReference type="Pfam" id="PF00441">
    <property type="entry name" value="Acyl-CoA_dh_1"/>
    <property type="match status" value="1"/>
</dbReference>
<evidence type="ECO:0000256" key="4">
    <source>
        <dbReference type="ARBA" id="ARBA00022827"/>
    </source>
</evidence>
<evidence type="ECO:0000259" key="9">
    <source>
        <dbReference type="Pfam" id="PF02770"/>
    </source>
</evidence>
<dbReference type="Gene3D" id="1.10.540.10">
    <property type="entry name" value="Acyl-CoA dehydrogenase/oxidase, N-terminal domain"/>
    <property type="match status" value="1"/>
</dbReference>
<dbReference type="InterPro" id="IPR006089">
    <property type="entry name" value="Acyl-CoA_DH_CS"/>
</dbReference>
<dbReference type="eggNOG" id="COG1960">
    <property type="taxonomic scope" value="Bacteria"/>
</dbReference>
<evidence type="ECO:0000313" key="12">
    <source>
        <dbReference type="Proteomes" id="UP000002247"/>
    </source>
</evidence>
<dbReference type="InterPro" id="IPR046373">
    <property type="entry name" value="Acyl-CoA_Oxase/DH_mid-dom_sf"/>
</dbReference>
<dbReference type="RefSeq" id="WP_013137878.1">
    <property type="nucleotide sequence ID" value="NC_014168.1"/>
</dbReference>
<dbReference type="InterPro" id="IPR037069">
    <property type="entry name" value="AcylCoA_DH/ox_N_sf"/>
</dbReference>
<dbReference type="HOGENOM" id="CLU_018204_0_2_11"/>
<dbReference type="PROSITE" id="PS00072">
    <property type="entry name" value="ACYL_COA_DH_1"/>
    <property type="match status" value="1"/>
</dbReference>
<keyword evidence="5 7" id="KW-0560">Oxidoreductase</keyword>
<dbReference type="FunFam" id="1.20.140.10:FF:000001">
    <property type="entry name" value="Acyl-CoA dehydrogenase"/>
    <property type="match status" value="1"/>
</dbReference>
<feature type="domain" description="Acyl-CoA oxidase/dehydrogenase middle" evidence="9">
    <location>
        <begin position="123"/>
        <end position="218"/>
    </location>
</feature>
<evidence type="ECO:0000313" key="11">
    <source>
        <dbReference type="EMBL" id="ADG97422.1"/>
    </source>
</evidence>
<dbReference type="OrthoDB" id="8876745at2"/>
<dbReference type="InterPro" id="IPR009100">
    <property type="entry name" value="AcylCoA_DH/oxidase_NM_dom_sf"/>
</dbReference>
<proteinExistence type="inferred from homology"/>
<feature type="domain" description="Acyl-CoA dehydrogenase/oxidase N-terminal" evidence="10">
    <location>
        <begin position="8"/>
        <end position="119"/>
    </location>
</feature>
<dbReference type="Proteomes" id="UP000002247">
    <property type="component" value="Chromosome"/>
</dbReference>
<dbReference type="InterPro" id="IPR013786">
    <property type="entry name" value="AcylCoA_DH/ox_N"/>
</dbReference>
<evidence type="ECO:0000256" key="1">
    <source>
        <dbReference type="ARBA" id="ARBA00001974"/>
    </source>
</evidence>
<comment type="cofactor">
    <cofactor evidence="1 7">
        <name>FAD</name>
        <dbReference type="ChEBI" id="CHEBI:57692"/>
    </cofactor>
</comment>
<dbReference type="PANTHER" id="PTHR43884">
    <property type="entry name" value="ACYL-COA DEHYDROGENASE"/>
    <property type="match status" value="1"/>
</dbReference>
<dbReference type="AlphaFoldDB" id="D6ZEP8"/>
<dbReference type="EMBL" id="CP001958">
    <property type="protein sequence ID" value="ADG97422.1"/>
    <property type="molecule type" value="Genomic_DNA"/>
</dbReference>
<comment type="similarity">
    <text evidence="2 7">Belongs to the acyl-CoA dehydrogenase family.</text>
</comment>